<dbReference type="PROSITE" id="PS51257">
    <property type="entry name" value="PROKAR_LIPOPROTEIN"/>
    <property type="match status" value="1"/>
</dbReference>
<name>A0A285MUH2_9FLAO</name>
<evidence type="ECO:0000313" key="1">
    <source>
        <dbReference type="EMBL" id="SNY99466.1"/>
    </source>
</evidence>
<gene>
    <name evidence="1" type="ORF">SAMN06265377_1273</name>
</gene>
<dbReference type="OrthoDB" id="1426588at2"/>
<dbReference type="Proteomes" id="UP000219048">
    <property type="component" value="Unassembled WGS sequence"/>
</dbReference>
<sequence>MKSLKLFFAAVTILFISCDKDDDTTPVDSKSLIGSWSLISLQADIDLETDFSGIPIKSSTKSVGENFDYTLTFTETTYAVEGSYDLVTTGTVNGVVIDEDTQSISEISESGTYEFSDSSIKIDGQLYEFEINEIDTSGLSLDQNIDVAFNNDGDLVMTQKQEATITQDGVSVSYTINATTIFKRK</sequence>
<proteinExistence type="predicted"/>
<reference evidence="2" key="1">
    <citation type="submission" date="2017-09" db="EMBL/GenBank/DDBJ databases">
        <authorList>
            <person name="Varghese N."/>
            <person name="Submissions S."/>
        </authorList>
    </citation>
    <scope>NUCLEOTIDE SEQUENCE [LARGE SCALE GENOMIC DNA]</scope>
    <source>
        <strain evidence="2">DSM 25885</strain>
    </source>
</reference>
<dbReference type="RefSeq" id="WP_097044962.1">
    <property type="nucleotide sequence ID" value="NZ_OBEH01000002.1"/>
</dbReference>
<protein>
    <recommendedName>
        <fullName evidence="3">Lipocalin-like domain-containing protein</fullName>
    </recommendedName>
</protein>
<evidence type="ECO:0008006" key="3">
    <source>
        <dbReference type="Google" id="ProtNLM"/>
    </source>
</evidence>
<organism evidence="1 2">
    <name type="scientific">Flagellimonas pacifica</name>
    <dbReference type="NCBI Taxonomy" id="1247520"/>
    <lineage>
        <taxon>Bacteria</taxon>
        <taxon>Pseudomonadati</taxon>
        <taxon>Bacteroidota</taxon>
        <taxon>Flavobacteriia</taxon>
        <taxon>Flavobacteriales</taxon>
        <taxon>Flavobacteriaceae</taxon>
        <taxon>Flagellimonas</taxon>
    </lineage>
</organism>
<evidence type="ECO:0000313" key="2">
    <source>
        <dbReference type="Proteomes" id="UP000219048"/>
    </source>
</evidence>
<accession>A0A285MUH2</accession>
<dbReference type="EMBL" id="OBEH01000002">
    <property type="protein sequence ID" value="SNY99466.1"/>
    <property type="molecule type" value="Genomic_DNA"/>
</dbReference>
<keyword evidence="2" id="KW-1185">Reference proteome</keyword>
<dbReference type="AlphaFoldDB" id="A0A285MUH2"/>